<feature type="transmembrane region" description="Helical" evidence="1">
    <location>
        <begin position="79"/>
        <end position="97"/>
    </location>
</feature>
<feature type="transmembrane region" description="Helical" evidence="1">
    <location>
        <begin position="166"/>
        <end position="188"/>
    </location>
</feature>
<feature type="transmembrane region" description="Helical" evidence="1">
    <location>
        <begin position="47"/>
        <end position="67"/>
    </location>
</feature>
<feature type="transmembrane region" description="Helical" evidence="1">
    <location>
        <begin position="134"/>
        <end position="154"/>
    </location>
</feature>
<accession>A0ABN0XI25</accession>
<name>A0ABN0XI25_9ACTN</name>
<feature type="transmembrane region" description="Helical" evidence="1">
    <location>
        <begin position="233"/>
        <end position="253"/>
    </location>
</feature>
<evidence type="ECO:0000313" key="2">
    <source>
        <dbReference type="EMBL" id="GAA0364433.1"/>
    </source>
</evidence>
<keyword evidence="1" id="KW-0812">Transmembrane</keyword>
<feature type="transmembrane region" description="Helical" evidence="1">
    <location>
        <begin position="208"/>
        <end position="226"/>
    </location>
</feature>
<dbReference type="InterPro" id="IPR037185">
    <property type="entry name" value="EmrE-like"/>
</dbReference>
<keyword evidence="3" id="KW-1185">Reference proteome</keyword>
<gene>
    <name evidence="2" type="ORF">GCM10010151_63010</name>
</gene>
<reference evidence="2 3" key="1">
    <citation type="journal article" date="2019" name="Int. J. Syst. Evol. Microbiol.">
        <title>The Global Catalogue of Microorganisms (GCM) 10K type strain sequencing project: providing services to taxonomists for standard genome sequencing and annotation.</title>
        <authorList>
            <consortium name="The Broad Institute Genomics Platform"/>
            <consortium name="The Broad Institute Genome Sequencing Center for Infectious Disease"/>
            <person name="Wu L."/>
            <person name="Ma J."/>
        </authorList>
    </citation>
    <scope>NUCLEOTIDE SEQUENCE [LARGE SCALE GENOMIC DNA]</scope>
    <source>
        <strain evidence="2 3">JCM 3146</strain>
    </source>
</reference>
<dbReference type="EMBL" id="BAAABM010000064">
    <property type="protein sequence ID" value="GAA0364433.1"/>
    <property type="molecule type" value="Genomic_DNA"/>
</dbReference>
<feature type="transmembrane region" description="Helical" evidence="1">
    <location>
        <begin position="104"/>
        <end position="122"/>
    </location>
</feature>
<protein>
    <submittedName>
        <fullName evidence="2">DMT family transporter</fullName>
    </submittedName>
</protein>
<dbReference type="RefSeq" id="WP_252803572.1">
    <property type="nucleotide sequence ID" value="NZ_BAAABM010000064.1"/>
</dbReference>
<feature type="transmembrane region" description="Helical" evidence="1">
    <location>
        <begin position="6"/>
        <end position="26"/>
    </location>
</feature>
<keyword evidence="1" id="KW-0472">Membrane</keyword>
<keyword evidence="1" id="KW-1133">Transmembrane helix</keyword>
<feature type="transmembrane region" description="Helical" evidence="1">
    <location>
        <begin position="265"/>
        <end position="282"/>
    </location>
</feature>
<comment type="caution">
    <text evidence="2">The sequence shown here is derived from an EMBL/GenBank/DDBJ whole genome shotgun (WGS) entry which is preliminary data.</text>
</comment>
<evidence type="ECO:0000256" key="1">
    <source>
        <dbReference type="SAM" id="Phobius"/>
    </source>
</evidence>
<proteinExistence type="predicted"/>
<dbReference type="SUPFAM" id="SSF103481">
    <property type="entry name" value="Multidrug resistance efflux transporter EmrE"/>
    <property type="match status" value="1"/>
</dbReference>
<organism evidence="2 3">
    <name type="scientific">Actinoallomurus spadix</name>
    <dbReference type="NCBI Taxonomy" id="79912"/>
    <lineage>
        <taxon>Bacteria</taxon>
        <taxon>Bacillati</taxon>
        <taxon>Actinomycetota</taxon>
        <taxon>Actinomycetes</taxon>
        <taxon>Streptosporangiales</taxon>
        <taxon>Thermomonosporaceae</taxon>
        <taxon>Actinoallomurus</taxon>
    </lineage>
</organism>
<evidence type="ECO:0000313" key="3">
    <source>
        <dbReference type="Proteomes" id="UP001501822"/>
    </source>
</evidence>
<dbReference type="PANTHER" id="PTHR40761">
    <property type="entry name" value="CONSERVED INTEGRAL MEMBRANE ALANINE VALINE AND LEUCINE RICH PROTEIN-RELATED"/>
    <property type="match status" value="1"/>
</dbReference>
<dbReference type="PANTHER" id="PTHR40761:SF1">
    <property type="entry name" value="CONSERVED INTEGRAL MEMBRANE ALANINE VALINE AND LEUCINE RICH PROTEIN-RELATED"/>
    <property type="match status" value="1"/>
</dbReference>
<dbReference type="Proteomes" id="UP001501822">
    <property type="component" value="Unassembled WGS sequence"/>
</dbReference>
<sequence>MFFGIILALIATVLYNAGFVLEKRALRDLPKISAHRVGHLVRVLCGSRAWVTGFLVMGMGLLCQLGVMSLVPLSVGQPIQLAGLALLVVFSAVFLGERTTPREWTGLGVLALSLLLVCLSMEPTRLGLHAGTGVLLAVSAGTVVVAMGAFLAAIRSGRRTGRPVPGVLYGAASGLLYGAGALQTKGVAGFLADHAGGVIGRTLASPYPYLYVLMSGAGLLLFQTGLQRGRASIVVPVSSVVGSVYTVMAGTAVFGEPLPEDPVRLVLRSAGFAASIVVVVLMPRHDEEPVEVLGAPALVTSDQAG</sequence>